<proteinExistence type="predicted"/>
<organism evidence="2">
    <name type="scientific">Magnetococcus massalia (strain MO-1)</name>
    <dbReference type="NCBI Taxonomy" id="451514"/>
    <lineage>
        <taxon>Bacteria</taxon>
        <taxon>Pseudomonadati</taxon>
        <taxon>Pseudomonadota</taxon>
        <taxon>Magnetococcia</taxon>
        <taxon>Magnetococcales</taxon>
        <taxon>Magnetococcaceae</taxon>
        <taxon>Magnetococcus</taxon>
    </lineage>
</organism>
<feature type="region of interest" description="Disordered" evidence="1">
    <location>
        <begin position="1"/>
        <end position="22"/>
    </location>
</feature>
<dbReference type="EMBL" id="LO017727">
    <property type="protein sequence ID" value="CRH05244.1"/>
    <property type="molecule type" value="Genomic_DNA"/>
</dbReference>
<evidence type="ECO:0000313" key="2">
    <source>
        <dbReference type="EMBL" id="CRH05244.1"/>
    </source>
</evidence>
<gene>
    <name evidence="2" type="ORF">MAGMO_1048</name>
</gene>
<reference evidence="2" key="1">
    <citation type="submission" date="2015-04" db="EMBL/GenBank/DDBJ databases">
        <authorList>
            <person name="Syromyatnikov M.Y."/>
            <person name="Popov V.N."/>
        </authorList>
    </citation>
    <scope>NUCLEOTIDE SEQUENCE</scope>
    <source>
        <strain evidence="2">MO-1</strain>
    </source>
</reference>
<accession>A0A1S7LGM0</accession>
<evidence type="ECO:0000256" key="1">
    <source>
        <dbReference type="SAM" id="MobiDB-lite"/>
    </source>
</evidence>
<dbReference type="AlphaFoldDB" id="A0A1S7LGM0"/>
<protein>
    <submittedName>
        <fullName evidence="2">Uncharacterized protein</fullName>
    </submittedName>
</protein>
<feature type="compositionally biased region" description="Basic and acidic residues" evidence="1">
    <location>
        <begin position="1"/>
        <end position="21"/>
    </location>
</feature>
<sequence>MQAQRRAAEAEQKRLKAEQQAKQKHRRVAAIYRGEAGHFGDLIRVSILKGSMKFGGKHRAIHPAAFKLADGEHKEITFYSDRGRHLKVWVAYAEGTLLFDTGRQRNRDAKRIAYTPKWRKGQHYRGITLDRGSHSQAQGLELAIQVIRHLRH</sequence>
<name>A0A1S7LGM0_MAGMO</name>